<sequence>MEYLRREFQTIGFKGSFSIGSIDFRHILICFDLEEDFHRCWLKAITPIATALDEPLSCLLETNLWPAKTLEGSISGLTIAEKIAIPVDIPDSPPLLEDAPPGEAAVGIELEDTLCNQPDSPIAVENHHLSSASTAAASKSGTTTSPDVEIQSGTPVDNSLIVHPPSAQQNPVNDAVDQAPLVSKEDKMQVDSTATAPSADKSLTPFKSENFDT</sequence>
<dbReference type="Proteomes" id="UP001161247">
    <property type="component" value="Chromosome 3"/>
</dbReference>
<dbReference type="AlphaFoldDB" id="A0AAV1CTS5"/>
<reference evidence="2" key="1">
    <citation type="submission" date="2023-03" db="EMBL/GenBank/DDBJ databases">
        <authorList>
            <person name="Julca I."/>
        </authorList>
    </citation>
    <scope>NUCLEOTIDE SEQUENCE</scope>
</reference>
<evidence type="ECO:0000313" key="3">
    <source>
        <dbReference type="Proteomes" id="UP001161247"/>
    </source>
</evidence>
<protein>
    <submittedName>
        <fullName evidence="2">OLC1v1035768C1</fullName>
    </submittedName>
</protein>
<feature type="compositionally biased region" description="Low complexity" evidence="1">
    <location>
        <begin position="130"/>
        <end position="145"/>
    </location>
</feature>
<gene>
    <name evidence="2" type="ORF">OLC1_LOCUS9111</name>
</gene>
<accession>A0AAV1CTS5</accession>
<evidence type="ECO:0000256" key="1">
    <source>
        <dbReference type="SAM" id="MobiDB-lite"/>
    </source>
</evidence>
<evidence type="ECO:0000313" key="2">
    <source>
        <dbReference type="EMBL" id="CAI9099019.1"/>
    </source>
</evidence>
<organism evidence="2 3">
    <name type="scientific">Oldenlandia corymbosa var. corymbosa</name>
    <dbReference type="NCBI Taxonomy" id="529605"/>
    <lineage>
        <taxon>Eukaryota</taxon>
        <taxon>Viridiplantae</taxon>
        <taxon>Streptophyta</taxon>
        <taxon>Embryophyta</taxon>
        <taxon>Tracheophyta</taxon>
        <taxon>Spermatophyta</taxon>
        <taxon>Magnoliopsida</taxon>
        <taxon>eudicotyledons</taxon>
        <taxon>Gunneridae</taxon>
        <taxon>Pentapetalae</taxon>
        <taxon>asterids</taxon>
        <taxon>lamiids</taxon>
        <taxon>Gentianales</taxon>
        <taxon>Rubiaceae</taxon>
        <taxon>Rubioideae</taxon>
        <taxon>Spermacoceae</taxon>
        <taxon>Hedyotis-Oldenlandia complex</taxon>
        <taxon>Oldenlandia</taxon>
    </lineage>
</organism>
<name>A0AAV1CTS5_OLDCO</name>
<keyword evidence="3" id="KW-1185">Reference proteome</keyword>
<feature type="region of interest" description="Disordered" evidence="1">
    <location>
        <begin position="129"/>
        <end position="213"/>
    </location>
</feature>
<proteinExistence type="predicted"/>
<dbReference type="EMBL" id="OX459120">
    <property type="protein sequence ID" value="CAI9099019.1"/>
    <property type="molecule type" value="Genomic_DNA"/>
</dbReference>